<evidence type="ECO:0000256" key="1">
    <source>
        <dbReference type="SAM" id="SignalP"/>
    </source>
</evidence>
<keyword evidence="1" id="KW-0732">Signal</keyword>
<dbReference type="WBParaSite" id="HNAJ_0000784601-mRNA-1">
    <property type="protein sequence ID" value="HNAJ_0000784601-mRNA-1"/>
    <property type="gene ID" value="HNAJ_0000784601"/>
</dbReference>
<evidence type="ECO:0000313" key="4">
    <source>
        <dbReference type="WBParaSite" id="HNAJ_0000784601-mRNA-1"/>
    </source>
</evidence>
<evidence type="ECO:0000313" key="2">
    <source>
        <dbReference type="EMBL" id="VDO03702.1"/>
    </source>
</evidence>
<sequence length="425" mass="48041">MASGRRVIIVTLLICFLLNPACAKQNKVVVVSMDGFRHDYLDMAKSQGRNISAFEDLYNRGFRGRLVPVMPTITFPTHFSAATGRHVENHGIMNNVFYSPQQNATFSYKNPENAQESQWWNYNKNEPIWMTNERLGHKSCIFFWPGSSSSYNGNVPTKSKLVYNSSVPFKSRVEQVINWMREDDEITLCLLYMREPDYTGHAYGPDSKQVMDRVEELNDIVDYLVHLVNTTPNLRDSVNIILTSDHGMAEVSKENGGPTVQEMHTKLIQANLTGADIYLKDDLPAYYHYANSSRSPPLVVIAHRGYSIFTSPPKYHLKGDHGYDKEDTQMHAFLVAAGPNLNHVDNIQVIQQIDIYPLVCGLLNLAEPNKIDGNMRRVADFIDPKPSDEFVRKYMFHAEGGPPPGASVKTSFGVLSMLVLLVYLV</sequence>
<dbReference type="InterPro" id="IPR017850">
    <property type="entry name" value="Alkaline_phosphatase_core_sf"/>
</dbReference>
<name>A0A0R3TKW6_RODNA</name>
<dbReference type="CDD" id="cd16018">
    <property type="entry name" value="Enpp"/>
    <property type="match status" value="1"/>
</dbReference>
<feature type="signal peptide" evidence="1">
    <location>
        <begin position="1"/>
        <end position="23"/>
    </location>
</feature>
<reference evidence="4" key="1">
    <citation type="submission" date="2017-02" db="UniProtKB">
        <authorList>
            <consortium name="WormBaseParasite"/>
        </authorList>
    </citation>
    <scope>IDENTIFICATION</scope>
</reference>
<dbReference type="InterPro" id="IPR002591">
    <property type="entry name" value="Phosphodiest/P_Trfase"/>
</dbReference>
<dbReference type="STRING" id="102285.A0A0R3TKW6"/>
<gene>
    <name evidence="2" type="ORF">HNAJ_LOCUS7842</name>
</gene>
<dbReference type="PANTHER" id="PTHR10151:SF120">
    <property type="entry name" value="BIS(5'-ADENOSYL)-TRIPHOSPHATASE"/>
    <property type="match status" value="1"/>
</dbReference>
<dbReference type="EMBL" id="UZAE01012139">
    <property type="protein sequence ID" value="VDO03702.1"/>
    <property type="molecule type" value="Genomic_DNA"/>
</dbReference>
<dbReference type="AlphaFoldDB" id="A0A0R3TKW6"/>
<keyword evidence="3" id="KW-1185">Reference proteome</keyword>
<reference evidence="2 3" key="2">
    <citation type="submission" date="2018-11" db="EMBL/GenBank/DDBJ databases">
        <authorList>
            <consortium name="Pathogen Informatics"/>
        </authorList>
    </citation>
    <scope>NUCLEOTIDE SEQUENCE [LARGE SCALE GENOMIC DNA]</scope>
</reference>
<dbReference type="PANTHER" id="PTHR10151">
    <property type="entry name" value="ECTONUCLEOTIDE PYROPHOSPHATASE/PHOSPHODIESTERASE"/>
    <property type="match status" value="1"/>
</dbReference>
<accession>A0A0R3TKW6</accession>
<organism evidence="4">
    <name type="scientific">Rodentolepis nana</name>
    <name type="common">Dwarf tapeworm</name>
    <name type="synonym">Hymenolepis nana</name>
    <dbReference type="NCBI Taxonomy" id="102285"/>
    <lineage>
        <taxon>Eukaryota</taxon>
        <taxon>Metazoa</taxon>
        <taxon>Spiralia</taxon>
        <taxon>Lophotrochozoa</taxon>
        <taxon>Platyhelminthes</taxon>
        <taxon>Cestoda</taxon>
        <taxon>Eucestoda</taxon>
        <taxon>Cyclophyllidea</taxon>
        <taxon>Hymenolepididae</taxon>
        <taxon>Rodentolepis</taxon>
    </lineage>
</organism>
<evidence type="ECO:0000313" key="3">
    <source>
        <dbReference type="Proteomes" id="UP000278807"/>
    </source>
</evidence>
<dbReference type="SUPFAM" id="SSF53649">
    <property type="entry name" value="Alkaline phosphatase-like"/>
    <property type="match status" value="1"/>
</dbReference>
<dbReference type="Proteomes" id="UP000278807">
    <property type="component" value="Unassembled WGS sequence"/>
</dbReference>
<dbReference type="Gene3D" id="3.40.720.10">
    <property type="entry name" value="Alkaline Phosphatase, subunit A"/>
    <property type="match status" value="1"/>
</dbReference>
<dbReference type="Pfam" id="PF01663">
    <property type="entry name" value="Phosphodiest"/>
    <property type="match status" value="2"/>
</dbReference>
<feature type="chain" id="PRO_5043131895" evidence="1">
    <location>
        <begin position="24"/>
        <end position="425"/>
    </location>
</feature>
<dbReference type="OrthoDB" id="415411at2759"/>
<protein>
    <submittedName>
        <fullName evidence="4">Ectonucleotide pyrophosphatase/phosphodiesterase family member 4</fullName>
    </submittedName>
</protein>
<proteinExistence type="predicted"/>
<dbReference type="GO" id="GO:0016787">
    <property type="term" value="F:hydrolase activity"/>
    <property type="evidence" value="ECO:0007669"/>
    <property type="project" value="UniProtKB-ARBA"/>
</dbReference>